<feature type="transmembrane region" description="Helical" evidence="4">
    <location>
        <begin position="381"/>
        <end position="401"/>
    </location>
</feature>
<dbReference type="Pfam" id="PF07690">
    <property type="entry name" value="MFS_1"/>
    <property type="match status" value="1"/>
</dbReference>
<feature type="transmembrane region" description="Helical" evidence="4">
    <location>
        <begin position="287"/>
        <end position="304"/>
    </location>
</feature>
<feature type="region of interest" description="Disordered" evidence="3">
    <location>
        <begin position="456"/>
        <end position="513"/>
    </location>
</feature>
<proteinExistence type="inferred from homology"/>
<feature type="compositionally biased region" description="Acidic residues" evidence="3">
    <location>
        <begin position="470"/>
        <end position="491"/>
    </location>
</feature>
<organism evidence="6 7">
    <name type="scientific">Truncatella angustata</name>
    <dbReference type="NCBI Taxonomy" id="152316"/>
    <lineage>
        <taxon>Eukaryota</taxon>
        <taxon>Fungi</taxon>
        <taxon>Dikarya</taxon>
        <taxon>Ascomycota</taxon>
        <taxon>Pezizomycotina</taxon>
        <taxon>Sordariomycetes</taxon>
        <taxon>Xylariomycetidae</taxon>
        <taxon>Amphisphaeriales</taxon>
        <taxon>Sporocadaceae</taxon>
        <taxon>Truncatella</taxon>
    </lineage>
</organism>
<evidence type="ECO:0000256" key="3">
    <source>
        <dbReference type="SAM" id="MobiDB-lite"/>
    </source>
</evidence>
<feature type="transmembrane region" description="Helical" evidence="4">
    <location>
        <begin position="344"/>
        <end position="369"/>
    </location>
</feature>
<reference evidence="6" key="1">
    <citation type="journal article" date="2021" name="Nat. Commun.">
        <title>Genetic determinants of endophytism in the Arabidopsis root mycobiome.</title>
        <authorList>
            <person name="Mesny F."/>
            <person name="Miyauchi S."/>
            <person name="Thiergart T."/>
            <person name="Pickel B."/>
            <person name="Atanasova L."/>
            <person name="Karlsson M."/>
            <person name="Huettel B."/>
            <person name="Barry K.W."/>
            <person name="Haridas S."/>
            <person name="Chen C."/>
            <person name="Bauer D."/>
            <person name="Andreopoulos W."/>
            <person name="Pangilinan J."/>
            <person name="LaButti K."/>
            <person name="Riley R."/>
            <person name="Lipzen A."/>
            <person name="Clum A."/>
            <person name="Drula E."/>
            <person name="Henrissat B."/>
            <person name="Kohler A."/>
            <person name="Grigoriev I.V."/>
            <person name="Martin F.M."/>
            <person name="Hacquard S."/>
        </authorList>
    </citation>
    <scope>NUCLEOTIDE SEQUENCE</scope>
    <source>
        <strain evidence="6">MPI-SDFR-AT-0073</strain>
    </source>
</reference>
<keyword evidence="7" id="KW-1185">Reference proteome</keyword>
<feature type="transmembrane region" description="Helical" evidence="4">
    <location>
        <begin position="413"/>
        <end position="434"/>
    </location>
</feature>
<feature type="region of interest" description="Disordered" evidence="3">
    <location>
        <begin position="1"/>
        <end position="45"/>
    </location>
</feature>
<dbReference type="PANTHER" id="PTHR11360:SF234">
    <property type="entry name" value="MFS-TYPE TRANSPORTER DBAD-RELATED"/>
    <property type="match status" value="1"/>
</dbReference>
<dbReference type="GeneID" id="70134995"/>
<comment type="similarity">
    <text evidence="2">Belongs to the major facilitator superfamily. Monocarboxylate porter (TC 2.A.1.13) family.</text>
</comment>
<protein>
    <submittedName>
        <fullName evidence="6">Major facilitator superfamily domain-containing protein</fullName>
    </submittedName>
</protein>
<feature type="transmembrane region" description="Helical" evidence="4">
    <location>
        <begin position="91"/>
        <end position="114"/>
    </location>
</feature>
<dbReference type="InterPro" id="IPR050327">
    <property type="entry name" value="Proton-linked_MCT"/>
</dbReference>
<feature type="domain" description="Major facilitator superfamily (MFS) profile" evidence="5">
    <location>
        <begin position="51"/>
        <end position="443"/>
    </location>
</feature>
<keyword evidence="4" id="KW-0812">Transmembrane</keyword>
<feature type="transmembrane region" description="Helical" evidence="4">
    <location>
        <begin position="252"/>
        <end position="275"/>
    </location>
</feature>
<feature type="transmembrane region" description="Helical" evidence="4">
    <location>
        <begin position="121"/>
        <end position="139"/>
    </location>
</feature>
<dbReference type="Proteomes" id="UP000758603">
    <property type="component" value="Unassembled WGS sequence"/>
</dbReference>
<evidence type="ECO:0000313" key="7">
    <source>
        <dbReference type="Proteomes" id="UP000758603"/>
    </source>
</evidence>
<evidence type="ECO:0000256" key="2">
    <source>
        <dbReference type="ARBA" id="ARBA00006727"/>
    </source>
</evidence>
<keyword evidence="4" id="KW-0472">Membrane</keyword>
<dbReference type="GO" id="GO:0016020">
    <property type="term" value="C:membrane"/>
    <property type="evidence" value="ECO:0007669"/>
    <property type="project" value="UniProtKB-SubCell"/>
</dbReference>
<dbReference type="PANTHER" id="PTHR11360">
    <property type="entry name" value="MONOCARBOXYLATE TRANSPORTER"/>
    <property type="match status" value="1"/>
</dbReference>
<keyword evidence="4" id="KW-1133">Transmembrane helix</keyword>
<feature type="transmembrane region" description="Helical" evidence="4">
    <location>
        <begin position="316"/>
        <end position="338"/>
    </location>
</feature>
<dbReference type="InterPro" id="IPR036259">
    <property type="entry name" value="MFS_trans_sf"/>
</dbReference>
<dbReference type="SUPFAM" id="SSF103473">
    <property type="entry name" value="MFS general substrate transporter"/>
    <property type="match status" value="1"/>
</dbReference>
<dbReference type="AlphaFoldDB" id="A0A9P9A3F2"/>
<name>A0A9P9A3F2_9PEZI</name>
<evidence type="ECO:0000256" key="4">
    <source>
        <dbReference type="SAM" id="Phobius"/>
    </source>
</evidence>
<accession>A0A9P9A3F2</accession>
<evidence type="ECO:0000256" key="1">
    <source>
        <dbReference type="ARBA" id="ARBA00004141"/>
    </source>
</evidence>
<feature type="transmembrane region" description="Helical" evidence="4">
    <location>
        <begin position="210"/>
        <end position="232"/>
    </location>
</feature>
<feature type="transmembrane region" description="Helical" evidence="4">
    <location>
        <begin position="145"/>
        <end position="165"/>
    </location>
</feature>
<dbReference type="GO" id="GO:0022857">
    <property type="term" value="F:transmembrane transporter activity"/>
    <property type="evidence" value="ECO:0007669"/>
    <property type="project" value="InterPro"/>
</dbReference>
<comment type="caution">
    <text evidence="6">The sequence shown here is derived from an EMBL/GenBank/DDBJ whole genome shotgun (WGS) entry which is preliminary data.</text>
</comment>
<comment type="subcellular location">
    <subcellularLocation>
        <location evidence="1">Membrane</location>
        <topology evidence="1">Multi-pass membrane protein</topology>
    </subcellularLocation>
</comment>
<sequence>MASQKQELPGSDSPTLFEEGSNIPQASGPPSSDIHDDQKQAPVPPDGGFKAWTQVAASWLIMFNVLGLLNTYGQFQAIYETDILQQETASAISWIGSAQFLICYVVCIFTGPVWDAGHVRFLLGVGTIIMVFGLMMLSLCHEYYQFFLAQTVVTGIGFGFVFLPASGIVPQWFSTHAAFAIGVSTTGSSIGAVVYPIMLQRLMPQIGFAWTVRIMAFMVLACMLFAIAVMRVRIEKGSRKRKILDLKHFKDILYLLSCLSFFVSFLGLYVFYYYINLYATEVVGTSPSLASYLLAILNAGSFFGRLIPNYLAGRLGLLNVQIILGIISGALAFALIGIKSTAGVVAFTAIYGFVSAPYVSLPIPIVTSLTPDKSIWGTRLGMSFAIIGLGALIGSPAAGAILGSSPERNWTGLIVWCGTMFMVSAAILTSVRILRVGLKLSDSDFEPTRDKRSIGIADLVGGTDPISGTEPDDEPDDESGDNDGDSDDETQAGEKEELQDDAAQTKDIPSKFTDAYERPAAYWRDLGCNHDGDCKQKDRLKDQDAGWLRQLRLDDED</sequence>
<dbReference type="Gene3D" id="1.20.1250.20">
    <property type="entry name" value="MFS general substrate transporter like domains"/>
    <property type="match status" value="2"/>
</dbReference>
<dbReference type="InterPro" id="IPR020846">
    <property type="entry name" value="MFS_dom"/>
</dbReference>
<gene>
    <name evidence="6" type="ORF">BKA67DRAFT_652159</name>
</gene>
<feature type="transmembrane region" description="Helical" evidence="4">
    <location>
        <begin position="59"/>
        <end position="79"/>
    </location>
</feature>
<evidence type="ECO:0000313" key="6">
    <source>
        <dbReference type="EMBL" id="KAH6658879.1"/>
    </source>
</evidence>
<feature type="transmembrane region" description="Helical" evidence="4">
    <location>
        <begin position="177"/>
        <end position="198"/>
    </location>
</feature>
<dbReference type="OrthoDB" id="6509908at2759"/>
<dbReference type="CDD" id="cd17352">
    <property type="entry name" value="MFS_MCT_SLC16"/>
    <property type="match status" value="1"/>
</dbReference>
<dbReference type="EMBL" id="JAGPXC010000001">
    <property type="protein sequence ID" value="KAH6658879.1"/>
    <property type="molecule type" value="Genomic_DNA"/>
</dbReference>
<dbReference type="InterPro" id="IPR011701">
    <property type="entry name" value="MFS"/>
</dbReference>
<evidence type="ECO:0000259" key="5">
    <source>
        <dbReference type="PROSITE" id="PS50850"/>
    </source>
</evidence>
<dbReference type="RefSeq" id="XP_045963010.1">
    <property type="nucleotide sequence ID" value="XM_046106104.1"/>
</dbReference>
<dbReference type="PROSITE" id="PS50850">
    <property type="entry name" value="MFS"/>
    <property type="match status" value="1"/>
</dbReference>